<evidence type="ECO:0000313" key="1">
    <source>
        <dbReference type="EMBL" id="BDS06564.1"/>
    </source>
</evidence>
<name>A0AAT9FKL4_9BACT</name>
<protein>
    <recommendedName>
        <fullName evidence="2">PEP-CTERM sorting domain-containing protein</fullName>
    </recommendedName>
</protein>
<dbReference type="NCBIfam" id="TIGR04393">
    <property type="entry name" value="rpt_T5SS_PEPC"/>
    <property type="match status" value="2"/>
</dbReference>
<accession>A0AAT9FKL4</accession>
<reference evidence="1" key="1">
    <citation type="submission" date="2024-07" db="EMBL/GenBank/DDBJ databases">
        <title>Complete genome sequence of Verrucomicrobiaceae bacterium NT6N.</title>
        <authorList>
            <person name="Huang C."/>
            <person name="Takami H."/>
            <person name="Hamasaki K."/>
        </authorList>
    </citation>
    <scope>NUCLEOTIDE SEQUENCE</scope>
    <source>
        <strain evidence="1">NT6N</strain>
    </source>
</reference>
<dbReference type="AlphaFoldDB" id="A0AAT9FKL4"/>
<dbReference type="KEGG" id="osu:NT6N_16040"/>
<dbReference type="NCBIfam" id="TIGR02595">
    <property type="entry name" value="PEP_CTERM"/>
    <property type="match status" value="1"/>
</dbReference>
<dbReference type="InterPro" id="IPR030895">
    <property type="entry name" value="T5SS_PEPC_rpt"/>
</dbReference>
<evidence type="ECO:0008006" key="2">
    <source>
        <dbReference type="Google" id="ProtNLM"/>
    </source>
</evidence>
<dbReference type="InterPro" id="IPR013424">
    <property type="entry name" value="Ice-binding_C"/>
</dbReference>
<gene>
    <name evidence="1" type="ORF">NT6N_16040</name>
</gene>
<organism evidence="1">
    <name type="scientific">Oceaniferula spumae</name>
    <dbReference type="NCBI Taxonomy" id="2979115"/>
    <lineage>
        <taxon>Bacteria</taxon>
        <taxon>Pseudomonadati</taxon>
        <taxon>Verrucomicrobiota</taxon>
        <taxon>Verrucomicrobiia</taxon>
        <taxon>Verrucomicrobiales</taxon>
        <taxon>Verrucomicrobiaceae</taxon>
        <taxon>Oceaniferula</taxon>
    </lineage>
</organism>
<proteinExistence type="predicted"/>
<sequence>MADPVLLQNAESTFPLILVAAQGTGFLNEFKKANASNQNHKETSLKLMSKNTEYAPLTYILSTMKKIIDNKYITSIATILIISGTYTPSQAAIVITGNTADGGSTNGQPGVIGDDSAGSLTVDSGSDYTPETNIVFGRESTGEGTGVITGPGSTLVAGTDTFGDLTIGDSGTGNLTVSDGASVSLFQSGNIWVGREAGSNGTLTVSGASQTATVNTGRLIYIGESGTGTLNVESGGVVRVQRQGGGTLEMVAGHLEGSEGTITVAEGGSINYVDPGFLDLGAAGSGTMFLAGQVGDVQQLRLGVDSTGEGELHMTGSSSLTSDFYVTVGDSGTGKLEMSGTSSLTVGTSNPLTNLYIGAQDGSDGQMTILDSASVSVLKDVHVGSEGSSVGALTLGDDGQISADGSFFVGRDDSSIGSLTLSGNAALEGTGVSIGTNGQGTLEMSGNSSITTARVHFGENNGANGEGTLSGNASIDASAAIFIGNGGTGSLTMSGGSSISADRRIFVGRDGMGTLTMESGSRATADDVFVAFGATSGTLTVTGNGTLMTVADELVFGRGGNGAGEATISLGRGGRIDNVNSGAALFIAAGSEDSAWVNFVIGDDGTGFIDSGRIDTTSFNIGSGMAEFGLHVDDDVLLRKGDKFTLIDYGNYNGVEFGNIGDDGIFVTDRYSFLINYDNDIGINDRALTALVVAAPVVAVPEPSQALLLVLGLTAAALGQRKRTV</sequence>
<dbReference type="EMBL" id="AP026866">
    <property type="protein sequence ID" value="BDS06564.1"/>
    <property type="molecule type" value="Genomic_DNA"/>
</dbReference>